<organism evidence="4 5">
    <name type="scientific">Durusdinium trenchii</name>
    <dbReference type="NCBI Taxonomy" id="1381693"/>
    <lineage>
        <taxon>Eukaryota</taxon>
        <taxon>Sar</taxon>
        <taxon>Alveolata</taxon>
        <taxon>Dinophyceae</taxon>
        <taxon>Suessiales</taxon>
        <taxon>Symbiodiniaceae</taxon>
        <taxon>Durusdinium</taxon>
    </lineage>
</organism>
<feature type="compositionally biased region" description="Basic and acidic residues" evidence="1">
    <location>
        <begin position="446"/>
        <end position="457"/>
    </location>
</feature>
<sequence>MMGSWGSVLLVLTQQLRSWRGCEHVVEGSLSKDALRHLLNMTLQAIRQSAWEEALVCSNVMEECSNLDQGLVSWVEEDQFIHKFQAALQLVVASFGEMLEESMLPGGQLEEMESKQTLSALVTSLCGLLLSANRRADQLLPALASGLLCAAATSPGPRLCHEGRAAGTLAFHMLQARRALADVLNTLLEDASQELRAEQEHLILTIEPGASRLVETLCAARPDPKLHEMLVEMLWRGLRRQDDGSPNQAPALELLAALRGPRVARQLKEEVSAEHVKDWGIDLALQISRRPEVHYLDCSISWGGLRANECAATFSSHSLHVVGGLLNTEEVSEVQVEFEIPWVFVQNPDAVVARGFPLRLTVLLEPLKACGTLAPGVAELVWLSEGILQIESSVDEGKTKEIFEDLNKLFQEALRSCLEGPFQKADELAQDMTLQSNVQTFVQASRGEREQRRHPGDAAETDSLRWGAEGEPNPGRADQPDDESERTPEETTRSLWDSDADYDSQSEQDSDADYDSQSEQDSDVDDKLVSIWQRLERNGLLGPGTRRWFQHFCFALPGRLCAFATISACIYCLVRPNEQIVALLGKKAFNLAGAMCAIATLCGISSAYGATHILHDTSFRKLVTRVKSSQAPAFTADDDQFNEKDSDWRGRRFDFDWLPMLNLIARLLGYALLIGIPLCPAFESDPMYLLAWLLAVVFLVFFCPGCFYIQTLVVKLSHHHVKGLIEDIEHAAKRKAPGKPAQFWQEMTEKHKKMDRTLETIWDLAMWMVLPHFISSVAFGTIGLVACLTGLATRSDSLALAGLPILLIMLFEVTNRLDEMASITKMCMSTATKTPMTSILASAIAASGKSPWKNDAGCKSVGYNDLADERADHARFLQYLRTNRAGVEVRGVLIDSNLIGRVYLHCGTGFLALFSYLLANLNIHQEDLLTGSQEAIRHVSNILFNQ</sequence>
<keyword evidence="2" id="KW-0472">Membrane</keyword>
<evidence type="ECO:0000313" key="5">
    <source>
        <dbReference type="Proteomes" id="UP001642484"/>
    </source>
</evidence>
<accession>A0ABP0T232</accession>
<feature type="transmembrane region" description="Helical" evidence="2">
    <location>
        <begin position="798"/>
        <end position="817"/>
    </location>
</feature>
<feature type="transmembrane region" description="Helical" evidence="2">
    <location>
        <begin position="764"/>
        <end position="791"/>
    </location>
</feature>
<evidence type="ECO:0000256" key="1">
    <source>
        <dbReference type="SAM" id="MobiDB-lite"/>
    </source>
</evidence>
<proteinExistence type="predicted"/>
<feature type="transmembrane region" description="Helical" evidence="2">
    <location>
        <begin position="556"/>
        <end position="576"/>
    </location>
</feature>
<feature type="signal peptide" evidence="3">
    <location>
        <begin position="1"/>
        <end position="18"/>
    </location>
</feature>
<keyword evidence="5" id="KW-1185">Reference proteome</keyword>
<feature type="transmembrane region" description="Helical" evidence="2">
    <location>
        <begin position="663"/>
        <end position="682"/>
    </location>
</feature>
<evidence type="ECO:0000313" key="4">
    <source>
        <dbReference type="EMBL" id="CAK9118455.1"/>
    </source>
</evidence>
<keyword evidence="2" id="KW-1133">Transmembrane helix</keyword>
<protein>
    <submittedName>
        <fullName evidence="4">Uncharacterized protein</fullName>
    </submittedName>
</protein>
<evidence type="ECO:0000256" key="2">
    <source>
        <dbReference type="SAM" id="Phobius"/>
    </source>
</evidence>
<evidence type="ECO:0000256" key="3">
    <source>
        <dbReference type="SAM" id="SignalP"/>
    </source>
</evidence>
<keyword evidence="2" id="KW-0812">Transmembrane</keyword>
<comment type="caution">
    <text evidence="4">The sequence shown here is derived from an EMBL/GenBank/DDBJ whole genome shotgun (WGS) entry which is preliminary data.</text>
</comment>
<feature type="transmembrane region" description="Helical" evidence="2">
    <location>
        <begin position="689"/>
        <end position="710"/>
    </location>
</feature>
<feature type="region of interest" description="Disordered" evidence="1">
    <location>
        <begin position="444"/>
        <end position="524"/>
    </location>
</feature>
<feature type="transmembrane region" description="Helical" evidence="2">
    <location>
        <begin position="588"/>
        <end position="610"/>
    </location>
</feature>
<dbReference type="Proteomes" id="UP001642484">
    <property type="component" value="Unassembled WGS sequence"/>
</dbReference>
<feature type="chain" id="PRO_5045747957" evidence="3">
    <location>
        <begin position="19"/>
        <end position="946"/>
    </location>
</feature>
<gene>
    <name evidence="4" type="ORF">CCMP2556_LOCUS55535</name>
</gene>
<name>A0ABP0T232_9DINO</name>
<keyword evidence="3" id="KW-0732">Signal</keyword>
<feature type="compositionally biased region" description="Acidic residues" evidence="1">
    <location>
        <begin position="498"/>
        <end position="524"/>
    </location>
</feature>
<reference evidence="4 5" key="1">
    <citation type="submission" date="2024-02" db="EMBL/GenBank/DDBJ databases">
        <authorList>
            <person name="Chen Y."/>
            <person name="Shah S."/>
            <person name="Dougan E. K."/>
            <person name="Thang M."/>
            <person name="Chan C."/>
        </authorList>
    </citation>
    <scope>NUCLEOTIDE SEQUENCE [LARGE SCALE GENOMIC DNA]</scope>
</reference>
<dbReference type="EMBL" id="CAXAMN010029027">
    <property type="protein sequence ID" value="CAK9118455.1"/>
    <property type="molecule type" value="Genomic_DNA"/>
</dbReference>